<evidence type="ECO:0000313" key="3">
    <source>
        <dbReference type="Proteomes" id="UP000256919"/>
    </source>
</evidence>
<organism evidence="2 3">
    <name type="scientific">Winogradskyella pacifica</name>
    <dbReference type="NCBI Taxonomy" id="664642"/>
    <lineage>
        <taxon>Bacteria</taxon>
        <taxon>Pseudomonadati</taxon>
        <taxon>Bacteroidota</taxon>
        <taxon>Flavobacteriia</taxon>
        <taxon>Flavobacteriales</taxon>
        <taxon>Flavobacteriaceae</taxon>
        <taxon>Winogradskyella</taxon>
    </lineage>
</organism>
<proteinExistence type="predicted"/>
<keyword evidence="1" id="KW-0812">Transmembrane</keyword>
<keyword evidence="1" id="KW-0472">Membrane</keyword>
<reference evidence="2 3" key="1">
    <citation type="submission" date="2018-07" db="EMBL/GenBank/DDBJ databases">
        <title>Genomic Encyclopedia of Type Strains, Phase III (KMG-III): the genomes of soil and plant-associated and newly described type strains.</title>
        <authorList>
            <person name="Whitman W."/>
        </authorList>
    </citation>
    <scope>NUCLEOTIDE SEQUENCE [LARGE SCALE GENOMIC DNA]</scope>
    <source>
        <strain evidence="2 3">CECT 7948</strain>
    </source>
</reference>
<protein>
    <recommendedName>
        <fullName evidence="4">Bacteriorhodopsin</fullName>
    </recommendedName>
</protein>
<dbReference type="OrthoDB" id="1453530at2"/>
<gene>
    <name evidence="2" type="ORF">DFQ09_11072</name>
</gene>
<accession>A0A3D9LKI6</accession>
<dbReference type="EMBL" id="QREI01000010">
    <property type="protein sequence ID" value="REE07878.1"/>
    <property type="molecule type" value="Genomic_DNA"/>
</dbReference>
<feature type="transmembrane region" description="Helical" evidence="1">
    <location>
        <begin position="75"/>
        <end position="93"/>
    </location>
</feature>
<dbReference type="AlphaFoldDB" id="A0A3D9LKI6"/>
<name>A0A3D9LKI6_9FLAO</name>
<keyword evidence="1" id="KW-1133">Transmembrane helix</keyword>
<feature type="transmembrane region" description="Helical" evidence="1">
    <location>
        <begin position="6"/>
        <end position="24"/>
    </location>
</feature>
<feature type="transmembrane region" description="Helical" evidence="1">
    <location>
        <begin position="135"/>
        <end position="154"/>
    </location>
</feature>
<feature type="transmembrane region" description="Helical" evidence="1">
    <location>
        <begin position="166"/>
        <end position="187"/>
    </location>
</feature>
<sequence>MDNYDVLFHYFELAAALAGSYYWLKTKEDAVRPFVWYLWMTVFIETVSMYTYLYSYFDTPLINWIESSIISSNTWLYNIYDFISLILIGMFMIRNTNKDFSHRIIKIIVLIGSVLKVIYFSISGDFFIMSLPYNLAVQTFALFIMFLLYLRELIQSEQILNFYKSHVFYISLGITLWYICLTPLFIFDSYYNAVNENFIVFRGLFLDTFNILLYSCYTFAFLYSLRHKKQLAMS</sequence>
<dbReference type="Proteomes" id="UP000256919">
    <property type="component" value="Unassembled WGS sequence"/>
</dbReference>
<evidence type="ECO:0008006" key="4">
    <source>
        <dbReference type="Google" id="ProtNLM"/>
    </source>
</evidence>
<feature type="transmembrane region" description="Helical" evidence="1">
    <location>
        <begin position="36"/>
        <end position="55"/>
    </location>
</feature>
<evidence type="ECO:0000313" key="2">
    <source>
        <dbReference type="EMBL" id="REE07878.1"/>
    </source>
</evidence>
<keyword evidence="3" id="KW-1185">Reference proteome</keyword>
<feature type="transmembrane region" description="Helical" evidence="1">
    <location>
        <begin position="105"/>
        <end position="129"/>
    </location>
</feature>
<comment type="caution">
    <text evidence="2">The sequence shown here is derived from an EMBL/GenBank/DDBJ whole genome shotgun (WGS) entry which is preliminary data.</text>
</comment>
<evidence type="ECO:0000256" key="1">
    <source>
        <dbReference type="SAM" id="Phobius"/>
    </source>
</evidence>
<dbReference type="RefSeq" id="WP_115812541.1">
    <property type="nucleotide sequence ID" value="NZ_QREI01000010.1"/>
</dbReference>
<feature type="transmembrane region" description="Helical" evidence="1">
    <location>
        <begin position="199"/>
        <end position="225"/>
    </location>
</feature>